<protein>
    <submittedName>
        <fullName evidence="2">Uncharacterized protein</fullName>
    </submittedName>
</protein>
<dbReference type="EMBL" id="AP005068">
    <property type="protein sequence ID" value="BAD19631.1"/>
    <property type="molecule type" value="Genomic_DNA"/>
</dbReference>
<dbReference type="Proteomes" id="UP000000763">
    <property type="component" value="Chromosome 2"/>
</dbReference>
<evidence type="ECO:0000313" key="2">
    <source>
        <dbReference type="EMBL" id="BAD19631.1"/>
    </source>
</evidence>
<organism evidence="2 3">
    <name type="scientific">Oryza sativa subsp. japonica</name>
    <name type="common">Rice</name>
    <dbReference type="NCBI Taxonomy" id="39947"/>
    <lineage>
        <taxon>Eukaryota</taxon>
        <taxon>Viridiplantae</taxon>
        <taxon>Streptophyta</taxon>
        <taxon>Embryophyta</taxon>
        <taxon>Tracheophyta</taxon>
        <taxon>Spermatophyta</taxon>
        <taxon>Magnoliopsida</taxon>
        <taxon>Liliopsida</taxon>
        <taxon>Poales</taxon>
        <taxon>Poaceae</taxon>
        <taxon>BOP clade</taxon>
        <taxon>Oryzoideae</taxon>
        <taxon>Oryzeae</taxon>
        <taxon>Oryzinae</taxon>
        <taxon>Oryza</taxon>
        <taxon>Oryza sativa</taxon>
    </lineage>
</organism>
<feature type="compositionally biased region" description="Low complexity" evidence="1">
    <location>
        <begin position="329"/>
        <end position="349"/>
    </location>
</feature>
<accession>Q6K6G2</accession>
<feature type="region of interest" description="Disordered" evidence="1">
    <location>
        <begin position="152"/>
        <end position="171"/>
    </location>
</feature>
<feature type="region of interest" description="Disordered" evidence="1">
    <location>
        <begin position="328"/>
        <end position="349"/>
    </location>
</feature>
<evidence type="ECO:0000313" key="3">
    <source>
        <dbReference type="Proteomes" id="UP000000763"/>
    </source>
</evidence>
<dbReference type="SUPFAM" id="SSF51445">
    <property type="entry name" value="(Trans)glycosidases"/>
    <property type="match status" value="1"/>
</dbReference>
<name>Q6K6G2_ORYSJ</name>
<feature type="region of interest" description="Disordered" evidence="1">
    <location>
        <begin position="1"/>
        <end position="51"/>
    </location>
</feature>
<dbReference type="InterPro" id="IPR017853">
    <property type="entry name" value="GH"/>
</dbReference>
<feature type="compositionally biased region" description="Basic and acidic residues" evidence="1">
    <location>
        <begin position="199"/>
        <end position="214"/>
    </location>
</feature>
<gene>
    <name evidence="2" type="primary">P0644G05.6</name>
</gene>
<feature type="compositionally biased region" description="Low complexity" evidence="1">
    <location>
        <begin position="1"/>
        <end position="15"/>
    </location>
</feature>
<evidence type="ECO:0000256" key="1">
    <source>
        <dbReference type="SAM" id="MobiDB-lite"/>
    </source>
</evidence>
<feature type="region of interest" description="Disordered" evidence="1">
    <location>
        <begin position="199"/>
        <end position="276"/>
    </location>
</feature>
<feature type="compositionally biased region" description="Basic residues" evidence="1">
    <location>
        <begin position="216"/>
        <end position="228"/>
    </location>
</feature>
<dbReference type="AlphaFoldDB" id="Q6K6G2"/>
<reference evidence="3" key="2">
    <citation type="journal article" date="2008" name="Nucleic Acids Res.">
        <title>The rice annotation project database (RAP-DB): 2008 update.</title>
        <authorList>
            <consortium name="The rice annotation project (RAP)"/>
        </authorList>
    </citation>
    <scope>GENOME REANNOTATION</scope>
    <source>
        <strain evidence="3">cv. Nipponbare</strain>
    </source>
</reference>
<reference evidence="3" key="1">
    <citation type="journal article" date="2005" name="Nature">
        <title>The map-based sequence of the rice genome.</title>
        <authorList>
            <consortium name="International rice genome sequencing project (IRGSP)"/>
            <person name="Matsumoto T."/>
            <person name="Wu J."/>
            <person name="Kanamori H."/>
            <person name="Katayose Y."/>
            <person name="Fujisawa M."/>
            <person name="Namiki N."/>
            <person name="Mizuno H."/>
            <person name="Yamamoto K."/>
            <person name="Antonio B.A."/>
            <person name="Baba T."/>
            <person name="Sakata K."/>
            <person name="Nagamura Y."/>
            <person name="Aoki H."/>
            <person name="Arikawa K."/>
            <person name="Arita K."/>
            <person name="Bito T."/>
            <person name="Chiden Y."/>
            <person name="Fujitsuka N."/>
            <person name="Fukunaka R."/>
            <person name="Hamada M."/>
            <person name="Harada C."/>
            <person name="Hayashi A."/>
            <person name="Hijishita S."/>
            <person name="Honda M."/>
            <person name="Hosokawa S."/>
            <person name="Ichikawa Y."/>
            <person name="Idonuma A."/>
            <person name="Iijima M."/>
            <person name="Ikeda M."/>
            <person name="Ikeno M."/>
            <person name="Ito K."/>
            <person name="Ito S."/>
            <person name="Ito T."/>
            <person name="Ito Y."/>
            <person name="Ito Y."/>
            <person name="Iwabuchi A."/>
            <person name="Kamiya K."/>
            <person name="Karasawa W."/>
            <person name="Kurita K."/>
            <person name="Katagiri S."/>
            <person name="Kikuta A."/>
            <person name="Kobayashi H."/>
            <person name="Kobayashi N."/>
            <person name="Machita K."/>
            <person name="Maehara T."/>
            <person name="Masukawa M."/>
            <person name="Mizubayashi T."/>
            <person name="Mukai Y."/>
            <person name="Nagasaki H."/>
            <person name="Nagata Y."/>
            <person name="Naito S."/>
            <person name="Nakashima M."/>
            <person name="Nakama Y."/>
            <person name="Nakamichi Y."/>
            <person name="Nakamura M."/>
            <person name="Meguro A."/>
            <person name="Negishi M."/>
            <person name="Ohta I."/>
            <person name="Ohta T."/>
            <person name="Okamoto M."/>
            <person name="Ono N."/>
            <person name="Saji S."/>
            <person name="Sakaguchi M."/>
            <person name="Sakai K."/>
            <person name="Shibata M."/>
            <person name="Shimokawa T."/>
            <person name="Song J."/>
            <person name="Takazaki Y."/>
            <person name="Terasawa K."/>
            <person name="Tsugane M."/>
            <person name="Tsuji K."/>
            <person name="Ueda S."/>
            <person name="Waki K."/>
            <person name="Yamagata H."/>
            <person name="Yamamoto M."/>
            <person name="Yamamoto S."/>
            <person name="Yamane H."/>
            <person name="Yoshiki S."/>
            <person name="Yoshihara R."/>
            <person name="Yukawa K."/>
            <person name="Zhong H."/>
            <person name="Yano M."/>
            <person name="Yuan Q."/>
            <person name="Ouyang S."/>
            <person name="Liu J."/>
            <person name="Jones K.M."/>
            <person name="Gansberger K."/>
            <person name="Moffat K."/>
            <person name="Hill J."/>
            <person name="Bera J."/>
            <person name="Fadrosh D."/>
            <person name="Jin S."/>
            <person name="Johri S."/>
            <person name="Kim M."/>
            <person name="Overton L."/>
            <person name="Reardon M."/>
            <person name="Tsitrin T."/>
            <person name="Vuong H."/>
            <person name="Weaver B."/>
            <person name="Ciecko A."/>
            <person name="Tallon L."/>
            <person name="Jackson J."/>
            <person name="Pai G."/>
            <person name="Aken S.V."/>
            <person name="Utterback T."/>
            <person name="Reidmuller S."/>
            <person name="Feldblyum T."/>
            <person name="Hsiao J."/>
            <person name="Zismann V."/>
            <person name="Iobst S."/>
            <person name="de Vazeille A.R."/>
            <person name="Buell C.R."/>
            <person name="Ying K."/>
            <person name="Li Y."/>
            <person name="Lu T."/>
            <person name="Huang Y."/>
            <person name="Zhao Q."/>
            <person name="Feng Q."/>
            <person name="Zhang L."/>
            <person name="Zhu J."/>
            <person name="Weng Q."/>
            <person name="Mu J."/>
            <person name="Lu Y."/>
            <person name="Fan D."/>
            <person name="Liu Y."/>
            <person name="Guan J."/>
            <person name="Zhang Y."/>
            <person name="Yu S."/>
            <person name="Liu X."/>
            <person name="Zhang Y."/>
            <person name="Hong G."/>
            <person name="Han B."/>
            <person name="Choisne N."/>
            <person name="Demange N."/>
            <person name="Orjeda G."/>
            <person name="Samain S."/>
            <person name="Cattolico L."/>
            <person name="Pelletier E."/>
            <person name="Couloux A."/>
            <person name="Segurens B."/>
            <person name="Wincker P."/>
            <person name="D'Hont A."/>
            <person name="Scarpelli C."/>
            <person name="Weissenbach J."/>
            <person name="Salanoubat M."/>
            <person name="Quetier F."/>
            <person name="Yu Y."/>
            <person name="Kim H.R."/>
            <person name="Rambo T."/>
            <person name="Currie J."/>
            <person name="Collura K."/>
            <person name="Luo M."/>
            <person name="Yang T."/>
            <person name="Ammiraju J.S.S."/>
            <person name="Engler F."/>
            <person name="Soderlund C."/>
            <person name="Wing R.A."/>
            <person name="Palmer L.E."/>
            <person name="de la Bastide M."/>
            <person name="Spiegel L."/>
            <person name="Nascimento L."/>
            <person name="Zutavern T."/>
            <person name="O'Shaughnessy A."/>
            <person name="Dike S."/>
            <person name="Dedhia N."/>
            <person name="Preston R."/>
            <person name="Balija V."/>
            <person name="McCombie W.R."/>
            <person name="Chow T."/>
            <person name="Chen H."/>
            <person name="Chung M."/>
            <person name="Chen C."/>
            <person name="Shaw J."/>
            <person name="Wu H."/>
            <person name="Hsiao K."/>
            <person name="Chao Y."/>
            <person name="Chu M."/>
            <person name="Cheng C."/>
            <person name="Hour A."/>
            <person name="Lee P."/>
            <person name="Lin S."/>
            <person name="Lin Y."/>
            <person name="Liou J."/>
            <person name="Liu S."/>
            <person name="Hsing Y."/>
            <person name="Raghuvanshi S."/>
            <person name="Mohanty A."/>
            <person name="Bharti A.K."/>
            <person name="Gaur A."/>
            <person name="Gupta V."/>
            <person name="Kumar D."/>
            <person name="Ravi V."/>
            <person name="Vij S."/>
            <person name="Kapur A."/>
            <person name="Khurana P."/>
            <person name="Khurana P."/>
            <person name="Khurana J.P."/>
            <person name="Tyagi A.K."/>
            <person name="Gaikwad K."/>
            <person name="Singh A."/>
            <person name="Dalal V."/>
            <person name="Srivastava S."/>
            <person name="Dixit A."/>
            <person name="Pal A.K."/>
            <person name="Ghazi I.A."/>
            <person name="Yadav M."/>
            <person name="Pandit A."/>
            <person name="Bhargava A."/>
            <person name="Sureshbabu K."/>
            <person name="Batra K."/>
            <person name="Sharma T.R."/>
            <person name="Mohapatra T."/>
            <person name="Singh N.K."/>
            <person name="Messing J."/>
            <person name="Nelson A.B."/>
            <person name="Fuks G."/>
            <person name="Kavchok S."/>
            <person name="Keizer G."/>
            <person name="Linton E."/>
            <person name="Llaca V."/>
            <person name="Song R."/>
            <person name="Tanyolac B."/>
            <person name="Young S."/>
            <person name="Ho-Il K."/>
            <person name="Hahn J.H."/>
            <person name="Sangsakoo G."/>
            <person name="Vanavichit A."/>
            <person name="de Mattos Luiz.A.T."/>
            <person name="Zimmer P.D."/>
            <person name="Malone G."/>
            <person name="Dellagostin O."/>
            <person name="de Oliveira A.C."/>
            <person name="Bevan M."/>
            <person name="Bancroft I."/>
            <person name="Minx P."/>
            <person name="Cordum H."/>
            <person name="Wilson R."/>
            <person name="Cheng Z."/>
            <person name="Jin W."/>
            <person name="Jiang J."/>
            <person name="Leong S.A."/>
            <person name="Iwama H."/>
            <person name="Gojobori T."/>
            <person name="Itoh T."/>
            <person name="Niimura Y."/>
            <person name="Fujii Y."/>
            <person name="Habara T."/>
            <person name="Sakai H."/>
            <person name="Sato Y."/>
            <person name="Wilson G."/>
            <person name="Kumar K."/>
            <person name="McCouch S."/>
            <person name="Juretic N."/>
            <person name="Hoen D."/>
            <person name="Wright S."/>
            <person name="Bruskiewich R."/>
            <person name="Bureau T."/>
            <person name="Miyao A."/>
            <person name="Hirochika H."/>
            <person name="Nishikawa T."/>
            <person name="Kadowaki K."/>
            <person name="Sugiura M."/>
            <person name="Burr B."/>
            <person name="Sasaki T."/>
        </authorList>
    </citation>
    <scope>NUCLEOTIDE SEQUENCE [LARGE SCALE GENOMIC DNA]</scope>
    <source>
        <strain evidence="3">cv. Nipponbare</strain>
    </source>
</reference>
<proteinExistence type="predicted"/>
<sequence>MPALLPLSRASAPPLRHSPDVHACRTGQSPSRRRTRATPPPQCRDAASPPAASASCDAVSLMASASTSSDQCHSPAASASCDATSPPDPVPVIPILPPAVCHPPSPPSSGQRLYLLDSPSPATVASRRLHIKSIRKRMDIPLQHFTRKYSKAKPTLPGFGRTPGSTKPGLAQQASKLCTGAGRWVLMTVVTAMVVSRTGGRERAAAARRGDGHGVGRQRRRTGRRQRHPAWLPSPPRSGRREAGGGRRWFSSLLDPSGRRERAAAAASPTTSVGGGPAAADYSLHTNASAADVADNLWDAFLSSGHAGVPRPFGDTVVDGIELFINLTSPSSPSLSPSQNPNPRSTGGG</sequence>
<dbReference type="Gene3D" id="3.20.20.80">
    <property type="entry name" value="Glycosidases"/>
    <property type="match status" value="1"/>
</dbReference>